<evidence type="ECO:0000313" key="2">
    <source>
        <dbReference type="EMBL" id="NDV61143.1"/>
    </source>
</evidence>
<accession>A0A6B2LXW0</accession>
<organism evidence="2 3">
    <name type="scientific">Oceanipulchritudo coccoides</name>
    <dbReference type="NCBI Taxonomy" id="2706888"/>
    <lineage>
        <taxon>Bacteria</taxon>
        <taxon>Pseudomonadati</taxon>
        <taxon>Verrucomicrobiota</taxon>
        <taxon>Opitutia</taxon>
        <taxon>Puniceicoccales</taxon>
        <taxon>Oceanipulchritudinaceae</taxon>
        <taxon>Oceanipulchritudo</taxon>
    </lineage>
</organism>
<dbReference type="RefSeq" id="WP_163961805.1">
    <property type="nucleotide sequence ID" value="NZ_JAAGNX010000001.1"/>
</dbReference>
<keyword evidence="1" id="KW-0472">Membrane</keyword>
<name>A0A6B2LXW0_9BACT</name>
<comment type="caution">
    <text evidence="2">The sequence shown here is derived from an EMBL/GenBank/DDBJ whole genome shotgun (WGS) entry which is preliminary data.</text>
</comment>
<evidence type="ECO:0000256" key="1">
    <source>
        <dbReference type="SAM" id="Phobius"/>
    </source>
</evidence>
<dbReference type="Gene3D" id="1.25.40.10">
    <property type="entry name" value="Tetratricopeptide repeat domain"/>
    <property type="match status" value="2"/>
</dbReference>
<protein>
    <submittedName>
        <fullName evidence="2">Uncharacterized protein</fullName>
    </submittedName>
</protein>
<dbReference type="SUPFAM" id="SSF48452">
    <property type="entry name" value="TPR-like"/>
    <property type="match status" value="1"/>
</dbReference>
<keyword evidence="1" id="KW-0812">Transmembrane</keyword>
<reference evidence="2 3" key="1">
    <citation type="submission" date="2020-02" db="EMBL/GenBank/DDBJ databases">
        <title>Albibacoteraceae fam. nov., the first described family within the subdivision 4 Verrucomicrobia.</title>
        <authorList>
            <person name="Xi F."/>
        </authorList>
    </citation>
    <scope>NUCLEOTIDE SEQUENCE [LARGE SCALE GENOMIC DNA]</scope>
    <source>
        <strain evidence="2 3">CK1056</strain>
    </source>
</reference>
<feature type="transmembrane region" description="Helical" evidence="1">
    <location>
        <begin position="47"/>
        <end position="70"/>
    </location>
</feature>
<keyword evidence="1" id="KW-1133">Transmembrane helix</keyword>
<dbReference type="Pfam" id="PF13432">
    <property type="entry name" value="TPR_16"/>
    <property type="match status" value="1"/>
</dbReference>
<dbReference type="Proteomes" id="UP000478417">
    <property type="component" value="Unassembled WGS sequence"/>
</dbReference>
<keyword evidence="3" id="KW-1185">Reference proteome</keyword>
<proteinExistence type="predicted"/>
<dbReference type="EMBL" id="JAAGNX010000001">
    <property type="protein sequence ID" value="NDV61143.1"/>
    <property type="molecule type" value="Genomic_DNA"/>
</dbReference>
<dbReference type="InterPro" id="IPR011990">
    <property type="entry name" value="TPR-like_helical_dom_sf"/>
</dbReference>
<evidence type="ECO:0000313" key="3">
    <source>
        <dbReference type="Proteomes" id="UP000478417"/>
    </source>
</evidence>
<sequence>MSEETPNPTENTESQASSRSYSIWLGFASREQTPRGSVRINIKWGRVIILMVLLGVFGWMGKSVGLYYFFKNVRDFEDVSFTDMVLFPANRSNVRIQQGNYQIDQGKAALEREDYRRAFSLLREGVARSPANIEGRMLLAQVYAGWRPDLATDILVGGVQYGLEDPDFIKLMSTLLLMSKEDDRILELTDKLLEEDPPLEVQRILNVMRMQSAMFKGKYDIVRQIFESTDIKQTMDGVIIGTSLYIKTGKADTAAQVLASVINSSPGGNLDPVYTRLVNIYKTEKEYNKAREAALELVIQKPLEWQPRIMLIDVLSASGMTDRRDREIDALLQEHRNNEQAMTALAQLAAEYGNVRASSRLYDLALENGYNLGLFSLSLAEAYVSNGEPAKAIELCNELVREDPSWLLNSESTFNAIRALAYYTQGDSELGNLYLKNFLESTRTNVNQLFQASRSYKKYDLTEQALKILEEAYAREEGNEAVLVSLIDVEMEVGAYFAISQHLKKLFELRRPDYAIIEDIHQRLQSDRFLFTEDRVTLLEELEKILEERDSVDWEIWQRVEQENS</sequence>
<dbReference type="AlphaFoldDB" id="A0A6B2LXW0"/>
<gene>
    <name evidence="2" type="ORF">G0Q06_01625</name>
</gene>